<evidence type="ECO:0000256" key="4">
    <source>
        <dbReference type="ARBA" id="ARBA00022692"/>
    </source>
</evidence>
<gene>
    <name evidence="13" type="ORF">IE983_09130</name>
</gene>
<dbReference type="GO" id="GO:0000155">
    <property type="term" value="F:phosphorelay sensor kinase activity"/>
    <property type="evidence" value="ECO:0007669"/>
    <property type="project" value="TreeGrafter"/>
</dbReference>
<accession>A0A927HLV7</accession>
<feature type="transmembrane region" description="Helical" evidence="11">
    <location>
        <begin position="12"/>
        <end position="29"/>
    </location>
</feature>
<comment type="caution">
    <text evidence="13">The sequence shown here is derived from an EMBL/GenBank/DDBJ whole genome shotgun (WGS) entry which is preliminary data.</text>
</comment>
<organism evidence="13 14">
    <name type="scientific">Enterobacter hormaechei</name>
    <dbReference type="NCBI Taxonomy" id="158836"/>
    <lineage>
        <taxon>Bacteria</taxon>
        <taxon>Pseudomonadati</taxon>
        <taxon>Pseudomonadota</taxon>
        <taxon>Gammaproteobacteria</taxon>
        <taxon>Enterobacterales</taxon>
        <taxon>Enterobacteriaceae</taxon>
        <taxon>Enterobacter</taxon>
        <taxon>Enterobacter cloacae complex</taxon>
    </lineage>
</organism>
<keyword evidence="2" id="KW-0597">Phosphoprotein</keyword>
<reference evidence="13" key="1">
    <citation type="submission" date="2020-07" db="EMBL/GenBank/DDBJ databases">
        <title>Clinical and genomic characterization of carbapenemase-producing Enterobacterales causing secondary infections during the COVID-19 crisis at a New York City hospital.</title>
        <authorList>
            <person name="Gomez-Simmonds A."/>
            <person name="Annavajhala M.K."/>
            <person name="Uhlemann A.-C."/>
        </authorList>
    </citation>
    <scope>NUCLEOTIDE SEQUENCE</scope>
    <source>
        <strain evidence="13">NK1396</strain>
    </source>
</reference>
<dbReference type="PANTHER" id="PTHR45569:SF1">
    <property type="entry name" value="SENSOR PROTEIN KDPD"/>
    <property type="match status" value="1"/>
</dbReference>
<dbReference type="AlphaFoldDB" id="A0A927HLV7"/>
<keyword evidence="8 11" id="KW-1133">Transmembrane helix</keyword>
<dbReference type="Pfam" id="PF13493">
    <property type="entry name" value="DUF4118"/>
    <property type="match status" value="1"/>
</dbReference>
<proteinExistence type="predicted"/>
<feature type="domain" description="Sensor protein KdpD transmembrane" evidence="12">
    <location>
        <begin position="5"/>
        <end position="65"/>
    </location>
</feature>
<dbReference type="GO" id="GO:0005524">
    <property type="term" value="F:ATP binding"/>
    <property type="evidence" value="ECO:0007669"/>
    <property type="project" value="UniProtKB-KW"/>
</dbReference>
<name>A0A927HLV7_9ENTR</name>
<evidence type="ECO:0000256" key="6">
    <source>
        <dbReference type="ARBA" id="ARBA00022777"/>
    </source>
</evidence>
<dbReference type="PANTHER" id="PTHR45569">
    <property type="entry name" value="SENSOR PROTEIN KDPD"/>
    <property type="match status" value="1"/>
</dbReference>
<evidence type="ECO:0000256" key="2">
    <source>
        <dbReference type="ARBA" id="ARBA00022553"/>
    </source>
</evidence>
<dbReference type="Proteomes" id="UP000655273">
    <property type="component" value="Unassembled WGS sequence"/>
</dbReference>
<evidence type="ECO:0000256" key="11">
    <source>
        <dbReference type="SAM" id="Phobius"/>
    </source>
</evidence>
<feature type="transmembrane region" description="Helical" evidence="11">
    <location>
        <begin position="41"/>
        <end position="62"/>
    </location>
</feature>
<keyword evidence="5" id="KW-0547">Nucleotide-binding</keyword>
<sequence>MWSRFFYGRWPSVLATVINVISFDLFFIAPRGTLAVSDVQYILTFAVMLTVGLVIGNLTAGVRYRGTHCPLSRAAHAPSV</sequence>
<protein>
    <submittedName>
        <fullName evidence="13">DUF4118 domain-containing protein</fullName>
    </submittedName>
</protein>
<dbReference type="InterPro" id="IPR038318">
    <property type="entry name" value="KdpD_sf"/>
</dbReference>
<dbReference type="GO" id="GO:0005886">
    <property type="term" value="C:plasma membrane"/>
    <property type="evidence" value="ECO:0007669"/>
    <property type="project" value="TreeGrafter"/>
</dbReference>
<dbReference type="EMBL" id="JACXTA010000001">
    <property type="protein sequence ID" value="MBD3706876.1"/>
    <property type="molecule type" value="Genomic_DNA"/>
</dbReference>
<comment type="subcellular location">
    <subcellularLocation>
        <location evidence="1">Membrane</location>
        <topology evidence="1">Multi-pass membrane protein</topology>
    </subcellularLocation>
</comment>
<keyword evidence="4 11" id="KW-0812">Transmembrane</keyword>
<evidence type="ECO:0000313" key="14">
    <source>
        <dbReference type="Proteomes" id="UP000655273"/>
    </source>
</evidence>
<evidence type="ECO:0000256" key="8">
    <source>
        <dbReference type="ARBA" id="ARBA00022989"/>
    </source>
</evidence>
<evidence type="ECO:0000256" key="10">
    <source>
        <dbReference type="ARBA" id="ARBA00023136"/>
    </source>
</evidence>
<evidence type="ECO:0000256" key="7">
    <source>
        <dbReference type="ARBA" id="ARBA00022840"/>
    </source>
</evidence>
<keyword evidence="6" id="KW-0418">Kinase</keyword>
<evidence type="ECO:0000256" key="9">
    <source>
        <dbReference type="ARBA" id="ARBA00023012"/>
    </source>
</evidence>
<evidence type="ECO:0000259" key="12">
    <source>
        <dbReference type="Pfam" id="PF13493"/>
    </source>
</evidence>
<dbReference type="InterPro" id="IPR025201">
    <property type="entry name" value="KdpD_TM"/>
</dbReference>
<keyword evidence="9" id="KW-0902">Two-component regulatory system</keyword>
<evidence type="ECO:0000256" key="5">
    <source>
        <dbReference type="ARBA" id="ARBA00022741"/>
    </source>
</evidence>
<keyword evidence="7" id="KW-0067">ATP-binding</keyword>
<evidence type="ECO:0000313" key="13">
    <source>
        <dbReference type="EMBL" id="MBD3706876.1"/>
    </source>
</evidence>
<dbReference type="Gene3D" id="1.20.120.620">
    <property type="entry name" value="Backbone structure of the membrane domain of e. Coli histidine kinase receptor kdpd"/>
    <property type="match status" value="1"/>
</dbReference>
<evidence type="ECO:0000256" key="3">
    <source>
        <dbReference type="ARBA" id="ARBA00022679"/>
    </source>
</evidence>
<keyword evidence="3" id="KW-0808">Transferase</keyword>
<keyword evidence="10 11" id="KW-0472">Membrane</keyword>
<evidence type="ECO:0000256" key="1">
    <source>
        <dbReference type="ARBA" id="ARBA00004141"/>
    </source>
</evidence>
<dbReference type="InterPro" id="IPR052023">
    <property type="entry name" value="Histidine_kinase_KdpD"/>
</dbReference>